<dbReference type="InterPro" id="IPR039565">
    <property type="entry name" value="BamD-like"/>
</dbReference>
<dbReference type="SUPFAM" id="SSF48452">
    <property type="entry name" value="TPR-like"/>
    <property type="match status" value="1"/>
</dbReference>
<keyword evidence="3" id="KW-0998">Cell outer membrane</keyword>
<sequence length="274" mass="32928">MFMIRSKALYIFIIFIAVLISGCSEYNKVLKSSDIEYKYNKTMEYYNEGEYYKAYPLIEELIAFYRGTDRAEKLYYIYAYSDYYLEDYLLASHRFDKFVETFPRSDYAKECQYMAAYCQYKMSPNYSLDQDPTRKAIDKLQLYINDYPKSKRADTCTQLITELETKLEYKRYNAAKQYLKMEDYRAAYTEFDNLLSNFPDTKYREEAYFLIFKAKYKLAVNSIESKKEERIDAALKAYITFVDRFPESKDIVEAEKWYSELQELKRETNVANKS</sequence>
<evidence type="ECO:0000256" key="1">
    <source>
        <dbReference type="ARBA" id="ARBA00022729"/>
    </source>
</evidence>
<comment type="caution">
    <text evidence="5">The sequence shown here is derived from an EMBL/GenBank/DDBJ whole genome shotgun (WGS) entry which is preliminary data.</text>
</comment>
<protein>
    <submittedName>
        <fullName evidence="5">Outer membrane protein assembly factor BamD</fullName>
    </submittedName>
</protein>
<dbReference type="InterPro" id="IPR017689">
    <property type="entry name" value="BamD"/>
</dbReference>
<evidence type="ECO:0000259" key="4">
    <source>
        <dbReference type="Pfam" id="PF13525"/>
    </source>
</evidence>
<evidence type="ECO:0000256" key="3">
    <source>
        <dbReference type="ARBA" id="ARBA00023237"/>
    </source>
</evidence>
<reference evidence="5 6" key="1">
    <citation type="submission" date="2019-09" db="EMBL/GenBank/DDBJ databases">
        <title>Genomes of Cryomorphaceae.</title>
        <authorList>
            <person name="Bowman J.P."/>
        </authorList>
    </citation>
    <scope>NUCLEOTIDE SEQUENCE [LARGE SCALE GENOMIC DNA]</scope>
    <source>
        <strain evidence="5 6">KCTC 52047</strain>
    </source>
</reference>
<dbReference type="OrthoDB" id="9770761at2"/>
<keyword evidence="1" id="KW-0732">Signal</keyword>
<dbReference type="InterPro" id="IPR011990">
    <property type="entry name" value="TPR-like_helical_dom_sf"/>
</dbReference>
<name>A0A6N6MB50_9FLAO</name>
<evidence type="ECO:0000313" key="6">
    <source>
        <dbReference type="Proteomes" id="UP000435357"/>
    </source>
</evidence>
<dbReference type="EMBL" id="WACR01000002">
    <property type="protein sequence ID" value="KAB1065667.1"/>
    <property type="molecule type" value="Genomic_DNA"/>
</dbReference>
<proteinExistence type="predicted"/>
<keyword evidence="6" id="KW-1185">Reference proteome</keyword>
<dbReference type="Proteomes" id="UP000435357">
    <property type="component" value="Unassembled WGS sequence"/>
</dbReference>
<accession>A0A6N6MB50</accession>
<keyword evidence="2" id="KW-0472">Membrane</keyword>
<dbReference type="NCBIfam" id="TIGR03302">
    <property type="entry name" value="OM_YfiO"/>
    <property type="match status" value="1"/>
</dbReference>
<evidence type="ECO:0000313" key="5">
    <source>
        <dbReference type="EMBL" id="KAB1065667.1"/>
    </source>
</evidence>
<dbReference type="Pfam" id="PF13525">
    <property type="entry name" value="YfiO"/>
    <property type="match status" value="1"/>
</dbReference>
<organism evidence="5 6">
    <name type="scientific">Salibacter halophilus</name>
    <dbReference type="NCBI Taxonomy" id="1803916"/>
    <lineage>
        <taxon>Bacteria</taxon>
        <taxon>Pseudomonadati</taxon>
        <taxon>Bacteroidota</taxon>
        <taxon>Flavobacteriia</taxon>
        <taxon>Flavobacteriales</taxon>
        <taxon>Salibacteraceae</taxon>
        <taxon>Salibacter</taxon>
    </lineage>
</organism>
<dbReference type="PROSITE" id="PS51257">
    <property type="entry name" value="PROKAR_LIPOPROTEIN"/>
    <property type="match status" value="1"/>
</dbReference>
<dbReference type="Gene3D" id="1.25.40.10">
    <property type="entry name" value="Tetratricopeptide repeat domain"/>
    <property type="match status" value="1"/>
</dbReference>
<gene>
    <name evidence="5" type="primary">bamD</name>
    <name evidence="5" type="ORF">F3059_03155</name>
</gene>
<evidence type="ECO:0000256" key="2">
    <source>
        <dbReference type="ARBA" id="ARBA00023136"/>
    </source>
</evidence>
<dbReference type="AlphaFoldDB" id="A0A6N6MB50"/>
<feature type="domain" description="Outer membrane lipoprotein BamD-like" evidence="4">
    <location>
        <begin position="39"/>
        <end position="227"/>
    </location>
</feature>